<accession>A0A3E0D6W5</accession>
<dbReference type="EMBL" id="QUNF01000034">
    <property type="protein sequence ID" value="REG78409.1"/>
    <property type="molecule type" value="Genomic_DNA"/>
</dbReference>
<dbReference type="AlphaFoldDB" id="A0A3E0D6W5"/>
<evidence type="ECO:0000313" key="2">
    <source>
        <dbReference type="Proteomes" id="UP000256405"/>
    </source>
</evidence>
<keyword evidence="2" id="KW-1185">Reference proteome</keyword>
<evidence type="ECO:0000313" key="1">
    <source>
        <dbReference type="EMBL" id="REG78409.1"/>
    </source>
</evidence>
<proteinExistence type="predicted"/>
<name>A0A3E0D6W5_9BACT</name>
<sequence length="230" mass="26541">MFDRQKAINEYINTAIQGLNKQTCFIDSAGDNEHLCDKELEVRLTELLQPIVSYTDVILDTSTEKKFTIGIHLDAYQKFPNNYDEIEIKEAEWGKYISDWESISDKGLIILRDELELSEILPKGLLDEERISGASYEIQTAIKRTLNNLTFNTHDFTFKDKRYTIICSEILEVCSDEYVNGVLFIVHKHGIVFPTDVPEVLRIFNRVTANYVSKYNSCIVAEIISKKQKN</sequence>
<gene>
    <name evidence="1" type="ORF">C8N25_13412</name>
</gene>
<protein>
    <submittedName>
        <fullName evidence="1">Uncharacterized protein</fullName>
    </submittedName>
</protein>
<reference evidence="1 2" key="1">
    <citation type="submission" date="2018-08" db="EMBL/GenBank/DDBJ databases">
        <title>Genomic Encyclopedia of Archaeal and Bacterial Type Strains, Phase II (KMG-II): from individual species to whole genera.</title>
        <authorList>
            <person name="Goeker M."/>
        </authorList>
    </citation>
    <scope>NUCLEOTIDE SEQUENCE [LARGE SCALE GENOMIC DNA]</scope>
    <source>
        <strain evidence="1 2">DSM 15986</strain>
    </source>
</reference>
<organism evidence="1 2">
    <name type="scientific">Algoriphagus antarcticus</name>
    <dbReference type="NCBI Taxonomy" id="238540"/>
    <lineage>
        <taxon>Bacteria</taxon>
        <taxon>Pseudomonadati</taxon>
        <taxon>Bacteroidota</taxon>
        <taxon>Cytophagia</taxon>
        <taxon>Cytophagales</taxon>
        <taxon>Cyclobacteriaceae</taxon>
        <taxon>Algoriphagus</taxon>
    </lineage>
</organism>
<comment type="caution">
    <text evidence="1">The sequence shown here is derived from an EMBL/GenBank/DDBJ whole genome shotgun (WGS) entry which is preliminary data.</text>
</comment>
<dbReference type="Proteomes" id="UP000256405">
    <property type="component" value="Unassembled WGS sequence"/>
</dbReference>